<dbReference type="AlphaFoldDB" id="A0A242N3I1"/>
<dbReference type="InterPro" id="IPR014710">
    <property type="entry name" value="RmlC-like_jellyroll"/>
</dbReference>
<reference evidence="1 2" key="1">
    <citation type="submission" date="2017-03" db="EMBL/GenBank/DDBJ databases">
        <title>Genome analysis of strain PAMC 26577.</title>
        <authorList>
            <person name="Oh H.-M."/>
            <person name="Yang J.-A."/>
        </authorList>
    </citation>
    <scope>NUCLEOTIDE SEQUENCE [LARGE SCALE GENOMIC DNA]</scope>
    <source>
        <strain evidence="1 2">PAMC 26577</strain>
    </source>
</reference>
<name>A0A242N3I1_CABSO</name>
<sequence length="111" mass="12550">MTDTNIPLANSKVLYETLLTEEDYSVSRTTVRAGGETQWHFHTTVRDRFVVVRGVLTVEKKLGDLIDRTQVFDHHTVEPGVMHHVRNETADDVVYIMIQSGGARDIVLAQT</sequence>
<organism evidence="1 2">
    <name type="scientific">Caballeronia sordidicola</name>
    <name type="common">Burkholderia sordidicola</name>
    <dbReference type="NCBI Taxonomy" id="196367"/>
    <lineage>
        <taxon>Bacteria</taxon>
        <taxon>Pseudomonadati</taxon>
        <taxon>Pseudomonadota</taxon>
        <taxon>Betaproteobacteria</taxon>
        <taxon>Burkholderiales</taxon>
        <taxon>Burkholderiaceae</taxon>
        <taxon>Caballeronia</taxon>
    </lineage>
</organism>
<evidence type="ECO:0000313" key="2">
    <source>
        <dbReference type="Proteomes" id="UP000195221"/>
    </source>
</evidence>
<protein>
    <recommendedName>
        <fullName evidence="3">Mannose-6-phosphate isomerase-like protein (Cupin superfamily)</fullName>
    </recommendedName>
</protein>
<evidence type="ECO:0008006" key="3">
    <source>
        <dbReference type="Google" id="ProtNLM"/>
    </source>
</evidence>
<dbReference type="Proteomes" id="UP000195221">
    <property type="component" value="Unassembled WGS sequence"/>
</dbReference>
<dbReference type="Gene3D" id="2.60.120.10">
    <property type="entry name" value="Jelly Rolls"/>
    <property type="match status" value="1"/>
</dbReference>
<dbReference type="SUPFAM" id="SSF51182">
    <property type="entry name" value="RmlC-like cupins"/>
    <property type="match status" value="1"/>
</dbReference>
<comment type="caution">
    <text evidence="1">The sequence shown here is derived from an EMBL/GenBank/DDBJ whole genome shotgun (WGS) entry which is preliminary data.</text>
</comment>
<proteinExistence type="predicted"/>
<accession>A0A242N3I1</accession>
<evidence type="ECO:0000313" key="1">
    <source>
        <dbReference type="EMBL" id="OTP78133.1"/>
    </source>
</evidence>
<dbReference type="InterPro" id="IPR011051">
    <property type="entry name" value="RmlC_Cupin_sf"/>
</dbReference>
<gene>
    <name evidence="1" type="ORF">PAMC26577_05740</name>
</gene>
<dbReference type="RefSeq" id="WP_075357570.1">
    <property type="nucleotide sequence ID" value="NZ_MSRG01000012.1"/>
</dbReference>
<dbReference type="EMBL" id="NBTZ01000026">
    <property type="protein sequence ID" value="OTP78133.1"/>
    <property type="molecule type" value="Genomic_DNA"/>
</dbReference>